<dbReference type="AlphaFoldDB" id="A0ABD2QDS0"/>
<dbReference type="GO" id="GO:0016020">
    <property type="term" value="C:membrane"/>
    <property type="evidence" value="ECO:0007669"/>
    <property type="project" value="UniProtKB-SubCell"/>
</dbReference>
<comment type="subcellular location">
    <subcellularLocation>
        <location evidence="1">Membrane</location>
    </subcellularLocation>
</comment>
<dbReference type="EMBL" id="JBJKFK010000344">
    <property type="protein sequence ID" value="KAL3317693.1"/>
    <property type="molecule type" value="Genomic_DNA"/>
</dbReference>
<keyword evidence="7" id="KW-1185">Reference proteome</keyword>
<dbReference type="Pfam" id="PF17809">
    <property type="entry name" value="UPA_2"/>
    <property type="match status" value="1"/>
</dbReference>
<keyword evidence="3" id="KW-0040">ANK repeat</keyword>
<evidence type="ECO:0000256" key="2">
    <source>
        <dbReference type="ARBA" id="ARBA00022737"/>
    </source>
</evidence>
<organism evidence="6 7">
    <name type="scientific">Cichlidogyrus casuarinus</name>
    <dbReference type="NCBI Taxonomy" id="1844966"/>
    <lineage>
        <taxon>Eukaryota</taxon>
        <taxon>Metazoa</taxon>
        <taxon>Spiralia</taxon>
        <taxon>Lophotrochozoa</taxon>
        <taxon>Platyhelminthes</taxon>
        <taxon>Monogenea</taxon>
        <taxon>Monopisthocotylea</taxon>
        <taxon>Dactylogyridea</taxon>
        <taxon>Ancyrocephalidae</taxon>
        <taxon>Cichlidogyrus</taxon>
    </lineage>
</organism>
<evidence type="ECO:0000313" key="7">
    <source>
        <dbReference type="Proteomes" id="UP001626550"/>
    </source>
</evidence>
<dbReference type="InterPro" id="IPR051165">
    <property type="entry name" value="Multifunctional_ANK_Repeat"/>
</dbReference>
<evidence type="ECO:0000256" key="1">
    <source>
        <dbReference type="ARBA" id="ARBA00004370"/>
    </source>
</evidence>
<evidence type="ECO:0000256" key="3">
    <source>
        <dbReference type="ARBA" id="ARBA00023043"/>
    </source>
</evidence>
<dbReference type="Gene3D" id="2.60.40.2660">
    <property type="match status" value="1"/>
</dbReference>
<keyword evidence="2" id="KW-0677">Repeat</keyword>
<dbReference type="Proteomes" id="UP001626550">
    <property type="component" value="Unassembled WGS sequence"/>
</dbReference>
<proteinExistence type="predicted"/>
<evidence type="ECO:0000313" key="6">
    <source>
        <dbReference type="EMBL" id="KAL3317693.1"/>
    </source>
</evidence>
<dbReference type="PANTHER" id="PTHR24123">
    <property type="entry name" value="ANKYRIN REPEAT-CONTAINING"/>
    <property type="match status" value="1"/>
</dbReference>
<comment type="caution">
    <text evidence="6">The sequence shown here is derived from an EMBL/GenBank/DDBJ whole genome shotgun (WGS) entry which is preliminary data.</text>
</comment>
<dbReference type="PANTHER" id="PTHR24123:SF141">
    <property type="entry name" value="ANKYRIN 2, ISOFORM U"/>
    <property type="match status" value="1"/>
</dbReference>
<evidence type="ECO:0000259" key="5">
    <source>
        <dbReference type="Pfam" id="PF17809"/>
    </source>
</evidence>
<keyword evidence="4" id="KW-0472">Membrane</keyword>
<reference evidence="6 7" key="1">
    <citation type="submission" date="2024-11" db="EMBL/GenBank/DDBJ databases">
        <title>Adaptive evolution of stress response genes in parasites aligns with host niche diversity.</title>
        <authorList>
            <person name="Hahn C."/>
            <person name="Resl P."/>
        </authorList>
    </citation>
    <scope>NUCLEOTIDE SEQUENCE [LARGE SCALE GENOMIC DNA]</scope>
    <source>
        <strain evidence="6">EGGRZ-B1_66</strain>
        <tissue evidence="6">Body</tissue>
    </source>
</reference>
<accession>A0ABD2QDS0</accession>
<name>A0ABD2QDS0_9PLAT</name>
<feature type="domain" description="Ankyrin UPA" evidence="5">
    <location>
        <begin position="30"/>
        <end position="143"/>
    </location>
</feature>
<dbReference type="InterPro" id="IPR040745">
    <property type="entry name" value="Ankyrin_UPA"/>
</dbReference>
<gene>
    <name evidence="6" type="primary">ANK2_4</name>
    <name evidence="6" type="ORF">Ciccas_003658</name>
</gene>
<evidence type="ECO:0000256" key="4">
    <source>
        <dbReference type="ARBA" id="ARBA00023136"/>
    </source>
</evidence>
<protein>
    <submittedName>
        <fullName evidence="6">Ankyrin-2</fullName>
    </submittedName>
</protein>
<sequence length="149" mass="16884">MHSPLWLVDCPDSSQVIELATKLYRLSTSVPYIGRFVVYGRRHHEEEAQLRCLCLIDDDEDKTLECQEGFDLVAAGPEVEVVQNQAYWLTMADNLVPISALPTKQLYLGVRAFEENRLHTAVRVKTPSKPHSGKIAFTREAKALEPYAK</sequence>